<feature type="compositionally biased region" description="Gly residues" evidence="5">
    <location>
        <begin position="162"/>
        <end position="171"/>
    </location>
</feature>
<evidence type="ECO:0000256" key="1">
    <source>
        <dbReference type="ARBA" id="ARBA00022723"/>
    </source>
</evidence>
<evidence type="ECO:0000256" key="4">
    <source>
        <dbReference type="PROSITE-ProRule" id="PRU00723"/>
    </source>
</evidence>
<dbReference type="AlphaFoldDB" id="A0A8J5JYB3"/>
<dbReference type="Pfam" id="PF18044">
    <property type="entry name" value="zf-CCCH_4"/>
    <property type="match status" value="1"/>
</dbReference>
<keyword evidence="2 4" id="KW-0863">Zinc-finger</keyword>
<dbReference type="GO" id="GO:0072357">
    <property type="term" value="C:PTW/PP1 phosphatase complex"/>
    <property type="evidence" value="ECO:0007669"/>
    <property type="project" value="TreeGrafter"/>
</dbReference>
<dbReference type="SUPFAM" id="SSF90229">
    <property type="entry name" value="CCCH zinc finger"/>
    <property type="match status" value="1"/>
</dbReference>
<evidence type="ECO:0000313" key="7">
    <source>
        <dbReference type="EMBL" id="KAG7166802.1"/>
    </source>
</evidence>
<reference evidence="7" key="1">
    <citation type="journal article" date="2021" name="Sci. Adv.">
        <title>The American lobster genome reveals insights on longevity, neural, and immune adaptations.</title>
        <authorList>
            <person name="Polinski J.M."/>
            <person name="Zimin A.V."/>
            <person name="Clark K.F."/>
            <person name="Kohn A.B."/>
            <person name="Sadowski N."/>
            <person name="Timp W."/>
            <person name="Ptitsyn A."/>
            <person name="Khanna P."/>
            <person name="Romanova D.Y."/>
            <person name="Williams P."/>
            <person name="Greenwood S.J."/>
            <person name="Moroz L.L."/>
            <person name="Walt D.R."/>
            <person name="Bodnar A.G."/>
        </authorList>
    </citation>
    <scope>NUCLEOTIDE SEQUENCE</scope>
    <source>
        <strain evidence="7">GMGI-L3</strain>
    </source>
</reference>
<feature type="non-terminal residue" evidence="7">
    <location>
        <position position="1"/>
    </location>
</feature>
<accession>A0A8J5JYB3</accession>
<dbReference type="InterPro" id="IPR036855">
    <property type="entry name" value="Znf_CCCH_sf"/>
</dbReference>
<feature type="zinc finger region" description="C3H1-type" evidence="4">
    <location>
        <begin position="511"/>
        <end position="538"/>
    </location>
</feature>
<dbReference type="InterPro" id="IPR000571">
    <property type="entry name" value="Znf_CCCH"/>
</dbReference>
<feature type="compositionally biased region" description="Polar residues" evidence="5">
    <location>
        <begin position="68"/>
        <end position="81"/>
    </location>
</feature>
<dbReference type="EMBL" id="JAHLQT010022185">
    <property type="protein sequence ID" value="KAG7166802.1"/>
    <property type="molecule type" value="Genomic_DNA"/>
</dbReference>
<dbReference type="Proteomes" id="UP000747542">
    <property type="component" value="Unassembled WGS sequence"/>
</dbReference>
<evidence type="ECO:0000256" key="3">
    <source>
        <dbReference type="ARBA" id="ARBA00022833"/>
    </source>
</evidence>
<dbReference type="InterPro" id="IPR041367">
    <property type="entry name" value="Znf-CCCH_4"/>
</dbReference>
<sequence>SLSDDGGFMAALTAAGPETRKKVTRKRKSSESDPKDPKSEVKEEDKKEEDATSPASSPTKAEDKSVMLSPTSVRPTFNFYQETLKDDDDEDKTKAESNDAEKTEGEEAMEAKNGEEGSEENHQQSESQDGDVEMKEEGNGDDLNATQMELEESEAKESSSEAGGGDGGSNGDGAVAMKDDDIPRAPAVPAPAHEDYEKVEVTFSSPNPESIRSVLVYHRPVNRKKKSVKWKTEDDLKEVFLFELDETERVNVNTIKFNELMVMEKQREREAMGKSRVLPGHVGALGGGMNNAMGDEHMMGNMSIHPNHINVQEYMRWSLLPVNLTDPELVVRAEPKEVPLHDVSGQDNMHDHRNKLWPEPIINDPMNYGYGGIGSMGNMGGMSGGGGGVSSGSGSSGGGSHWVIGGPPSGGFAAAPMYGGHAGPGVGPTGPGGYGGPGHGNYGGDMGGGMDGPGWGGPGPDYSGQNMMMGSGGQGMMMGPRPNMGPRGMMPNVGMGGGPRFRGRGGGWGPRGTPPPCKHFMNGHCRHGKNCKFLHAKQY</sequence>
<dbReference type="PROSITE" id="PS50103">
    <property type="entry name" value="ZF_C3H1"/>
    <property type="match status" value="1"/>
</dbReference>
<feature type="compositionally biased region" description="Basic and acidic residues" evidence="5">
    <location>
        <begin position="91"/>
        <end position="123"/>
    </location>
</feature>
<evidence type="ECO:0000256" key="5">
    <source>
        <dbReference type="SAM" id="MobiDB-lite"/>
    </source>
</evidence>
<feature type="domain" description="C3H1-type" evidence="6">
    <location>
        <begin position="511"/>
        <end position="538"/>
    </location>
</feature>
<dbReference type="SMART" id="SM00356">
    <property type="entry name" value="ZnF_C3H1"/>
    <property type="match status" value="1"/>
</dbReference>
<gene>
    <name evidence="7" type="primary">PPP1R10-L</name>
    <name evidence="7" type="ORF">Hamer_G010469</name>
</gene>
<feature type="compositionally biased region" description="Gly residues" evidence="5">
    <location>
        <begin position="445"/>
        <end position="459"/>
    </location>
</feature>
<dbReference type="Gene3D" id="4.10.1000.10">
    <property type="entry name" value="Zinc finger, CCCH-type"/>
    <property type="match status" value="1"/>
</dbReference>
<keyword evidence="1 4" id="KW-0479">Metal-binding</keyword>
<evidence type="ECO:0000256" key="2">
    <source>
        <dbReference type="ARBA" id="ARBA00022771"/>
    </source>
</evidence>
<evidence type="ECO:0000313" key="8">
    <source>
        <dbReference type="Proteomes" id="UP000747542"/>
    </source>
</evidence>
<feature type="region of interest" description="Disordered" evidence="5">
    <location>
        <begin position="1"/>
        <end position="184"/>
    </location>
</feature>
<keyword evidence="3 4" id="KW-0862">Zinc</keyword>
<name>A0A8J5JYB3_HOMAM</name>
<comment type="caution">
    <text evidence="7">The sequence shown here is derived from an EMBL/GenBank/DDBJ whole genome shotgun (WGS) entry which is preliminary data.</text>
</comment>
<proteinExistence type="predicted"/>
<organism evidence="7 8">
    <name type="scientific">Homarus americanus</name>
    <name type="common">American lobster</name>
    <dbReference type="NCBI Taxonomy" id="6706"/>
    <lineage>
        <taxon>Eukaryota</taxon>
        <taxon>Metazoa</taxon>
        <taxon>Ecdysozoa</taxon>
        <taxon>Arthropoda</taxon>
        <taxon>Crustacea</taxon>
        <taxon>Multicrustacea</taxon>
        <taxon>Malacostraca</taxon>
        <taxon>Eumalacostraca</taxon>
        <taxon>Eucarida</taxon>
        <taxon>Decapoda</taxon>
        <taxon>Pleocyemata</taxon>
        <taxon>Astacidea</taxon>
        <taxon>Nephropoidea</taxon>
        <taxon>Nephropidae</taxon>
        <taxon>Homarus</taxon>
    </lineage>
</organism>
<feature type="compositionally biased region" description="Basic and acidic residues" evidence="5">
    <location>
        <begin position="29"/>
        <end position="50"/>
    </location>
</feature>
<protein>
    <submittedName>
        <fullName evidence="7">Serine/threonine-protein phosphatase 1 regulatory subunit 10-like</fullName>
    </submittedName>
</protein>
<dbReference type="GO" id="GO:0000785">
    <property type="term" value="C:chromatin"/>
    <property type="evidence" value="ECO:0007669"/>
    <property type="project" value="TreeGrafter"/>
</dbReference>
<evidence type="ECO:0000259" key="6">
    <source>
        <dbReference type="PROSITE" id="PS50103"/>
    </source>
</evidence>
<feature type="region of interest" description="Disordered" evidence="5">
    <location>
        <begin position="384"/>
        <end position="405"/>
    </location>
</feature>
<feature type="compositionally biased region" description="Gly residues" evidence="5">
    <location>
        <begin position="384"/>
        <end position="400"/>
    </location>
</feature>
<keyword evidence="8" id="KW-1185">Reference proteome</keyword>
<dbReference type="PANTHER" id="PTHR46557">
    <property type="entry name" value="SERINE/THREONINE-PROTEIN PHOSPHATASE 1 REGULATORY SUBUNIT 10-RELATED"/>
    <property type="match status" value="1"/>
</dbReference>
<dbReference type="PANTHER" id="PTHR46557:SF1">
    <property type="entry name" value="SERINE_THREONINE-PROTEIN PHOSPHATASE 1 REGULATORY SUBUNIT 10"/>
    <property type="match status" value="1"/>
</dbReference>
<feature type="region of interest" description="Disordered" evidence="5">
    <location>
        <begin position="445"/>
        <end position="465"/>
    </location>
</feature>
<dbReference type="GO" id="GO:0008157">
    <property type="term" value="F:protein phosphatase 1 binding"/>
    <property type="evidence" value="ECO:0007669"/>
    <property type="project" value="TreeGrafter"/>
</dbReference>
<dbReference type="GO" id="GO:0008270">
    <property type="term" value="F:zinc ion binding"/>
    <property type="evidence" value="ECO:0007669"/>
    <property type="project" value="UniProtKB-KW"/>
</dbReference>